<dbReference type="Pfam" id="PF01569">
    <property type="entry name" value="PAP2"/>
    <property type="match status" value="1"/>
</dbReference>
<dbReference type="OMA" id="ADDCPCY"/>
<dbReference type="OrthoDB" id="301434at2759"/>
<protein>
    <submittedName>
        <fullName evidence="11">Putative PAP2 superfamily protein</fullName>
    </submittedName>
</protein>
<name>A0A066XI61_COLSU</name>
<evidence type="ECO:0000256" key="1">
    <source>
        <dbReference type="ARBA" id="ARBA00004477"/>
    </source>
</evidence>
<evidence type="ECO:0000256" key="4">
    <source>
        <dbReference type="ARBA" id="ARBA00022824"/>
    </source>
</evidence>
<keyword evidence="5 9" id="KW-1133">Transmembrane helix</keyword>
<dbReference type="AlphaFoldDB" id="A0A066XI61"/>
<evidence type="ECO:0000256" key="2">
    <source>
        <dbReference type="ARBA" id="ARBA00022692"/>
    </source>
</evidence>
<keyword evidence="4" id="KW-0256">Endoplasmic reticulum</keyword>
<dbReference type="InterPro" id="IPR036938">
    <property type="entry name" value="PAP2/HPO_sf"/>
</dbReference>
<feature type="transmembrane region" description="Helical" evidence="9">
    <location>
        <begin position="483"/>
        <end position="501"/>
    </location>
</feature>
<dbReference type="SMART" id="SM00014">
    <property type="entry name" value="acidPPc"/>
    <property type="match status" value="1"/>
</dbReference>
<dbReference type="Gene3D" id="1.20.144.10">
    <property type="entry name" value="Phosphatidic acid phosphatase type 2/haloperoxidase"/>
    <property type="match status" value="1"/>
</dbReference>
<feature type="compositionally biased region" description="Polar residues" evidence="8">
    <location>
        <begin position="170"/>
        <end position="188"/>
    </location>
</feature>
<accession>A0A066XI61</accession>
<dbReference type="CDD" id="cd03388">
    <property type="entry name" value="PAP2_SPPase1"/>
    <property type="match status" value="1"/>
</dbReference>
<gene>
    <name evidence="11" type="ORF">CSUB01_01276</name>
</gene>
<dbReference type="GO" id="GO:0005789">
    <property type="term" value="C:endoplasmic reticulum membrane"/>
    <property type="evidence" value="ECO:0007669"/>
    <property type="project" value="UniProtKB-SubCell"/>
</dbReference>
<evidence type="ECO:0000256" key="9">
    <source>
        <dbReference type="SAM" id="Phobius"/>
    </source>
</evidence>
<proteinExistence type="inferred from homology"/>
<dbReference type="PANTHER" id="PTHR14969:SF28">
    <property type="entry name" value="DIHYDROSPHINGOSINE 1-PHOSPHATE PHOSPHATASE LCB3-RELATED"/>
    <property type="match status" value="1"/>
</dbReference>
<dbReference type="Proteomes" id="UP000027238">
    <property type="component" value="Unassembled WGS sequence"/>
</dbReference>
<dbReference type="PANTHER" id="PTHR14969">
    <property type="entry name" value="SPHINGOSINE-1-PHOSPHATE PHOSPHOHYDROLASE"/>
    <property type="match status" value="1"/>
</dbReference>
<feature type="region of interest" description="Disordered" evidence="8">
    <location>
        <begin position="132"/>
        <end position="265"/>
    </location>
</feature>
<comment type="subcellular location">
    <subcellularLocation>
        <location evidence="1">Endoplasmic reticulum membrane</location>
        <topology evidence="1">Multi-pass membrane protein</topology>
    </subcellularLocation>
</comment>
<dbReference type="EMBL" id="JMSE01000824">
    <property type="protein sequence ID" value="KDN67349.1"/>
    <property type="molecule type" value="Genomic_DNA"/>
</dbReference>
<sequence length="797" mass="88439">MKKVLLASTTPADLPPNAGVRYFTKLTSESIVAFYLGCRHRLALTSATLFSLPTFARPTAEPSPKYLNWKYTVPPPKRWFQLQQFECQLQFSRPLVVRAQHRNSTISSALLPDPLFILFRFLPANLQNYFAAGDPPPRDHSFSPANRVRPSSAQPPTESPNKCICIRFPSTLNPYTSRSGHRPSSSYLDSHDPQDRTTANQHPTRTAASTPSRGNGWPHPNGATTAPKSDPGRRDAAVSNSTVADPAAVAEAPAPPLITVRSPSDAPDAGLRSLDHYKRALPTWRYRLRQLMLPLIRWETPYLAYLQETMRTPWLDSYFAITANLGTHTFFMIGLPMLFWCGYASFGKGVIHILAEGVFFTGFIKDFFSLPRPLSPPLQRITMSGSAALEYGFPSTHSANAVSVAVYGVLLLRSPDNPMAESTKTLLEGLSYFYAISIIFGRLYCGMHGFIDVVVGSILGAVISLVEFHYGPPLDAYMHSSSWWAPAIAALVVIVLVRIHPEPADDCPCFDDSVAFAGVVIGLEIGTWMYGRTSIDSFGGSAHSVKSIDLGALGWHIVLARVVFGIFVIFVWREVMKPAMLRILPHLFRLLEKVEWNLPRRFFTPASKYKVIDPGSRMDNLIPSVRDFPRVVQSIRHPTTRGRSVSIGPQSAADAYETLAYRERRRRESIGSNGSIKSKGSMHELREKSGDWEGKGATSGLQGHHVNSLHDFERMMGTGSVLSSPSEEKGELDLTVGQHDEISEKEMFLRLIRPRVRYDVEVVTKLVVYTGIAWLGVGLIPMMFELVGLGSNHLRTA</sequence>
<feature type="transmembrane region" description="Helical" evidence="9">
    <location>
        <begin position="432"/>
        <end position="463"/>
    </location>
</feature>
<keyword evidence="6 9" id="KW-0472">Membrane</keyword>
<feature type="transmembrane region" description="Helical" evidence="9">
    <location>
        <begin position="513"/>
        <end position="530"/>
    </location>
</feature>
<dbReference type="InterPro" id="IPR000326">
    <property type="entry name" value="PAP2/HPO"/>
</dbReference>
<feature type="compositionally biased region" description="Polar residues" evidence="8">
    <location>
        <begin position="196"/>
        <end position="213"/>
    </location>
</feature>
<dbReference type="eggNOG" id="KOG2822">
    <property type="taxonomic scope" value="Eukaryota"/>
</dbReference>
<feature type="transmembrane region" description="Helical" evidence="9">
    <location>
        <begin position="318"/>
        <end position="341"/>
    </location>
</feature>
<evidence type="ECO:0000256" key="3">
    <source>
        <dbReference type="ARBA" id="ARBA00022801"/>
    </source>
</evidence>
<comment type="similarity">
    <text evidence="7">Belongs to the type 2 lipid phosphate phosphatase family.</text>
</comment>
<feature type="transmembrane region" description="Helical" evidence="9">
    <location>
        <begin position="550"/>
        <end position="572"/>
    </location>
</feature>
<evidence type="ECO:0000259" key="10">
    <source>
        <dbReference type="SMART" id="SM00014"/>
    </source>
</evidence>
<dbReference type="SUPFAM" id="SSF48317">
    <property type="entry name" value="Acid phosphatase/Vanadium-dependent haloperoxidase"/>
    <property type="match status" value="1"/>
</dbReference>
<keyword evidence="3" id="KW-0378">Hydrolase</keyword>
<keyword evidence="12" id="KW-1185">Reference proteome</keyword>
<dbReference type="HOGENOM" id="CLU_019266_0_0_1"/>
<evidence type="ECO:0000256" key="7">
    <source>
        <dbReference type="ARBA" id="ARBA00038324"/>
    </source>
</evidence>
<reference evidence="12" key="1">
    <citation type="journal article" date="2014" name="Genome Announc.">
        <title>Draft genome sequence of Colletotrichum sublineola, a destructive pathogen of cultivated sorghum.</title>
        <authorList>
            <person name="Baroncelli R."/>
            <person name="Sanz-Martin J.M."/>
            <person name="Rech G.E."/>
            <person name="Sukno S.A."/>
            <person name="Thon M.R."/>
        </authorList>
    </citation>
    <scope>NUCLEOTIDE SEQUENCE [LARGE SCALE GENOMIC DNA]</scope>
    <source>
        <strain evidence="12">TX430BB</strain>
    </source>
</reference>
<keyword evidence="2 9" id="KW-0812">Transmembrane</keyword>
<dbReference type="STRING" id="1173701.A0A066XI61"/>
<feature type="transmembrane region" description="Helical" evidence="9">
    <location>
        <begin position="762"/>
        <end position="784"/>
    </location>
</feature>
<comment type="caution">
    <text evidence="11">The sequence shown here is derived from an EMBL/GenBank/DDBJ whole genome shotgun (WGS) entry which is preliminary data.</text>
</comment>
<evidence type="ECO:0000256" key="8">
    <source>
        <dbReference type="SAM" id="MobiDB-lite"/>
    </source>
</evidence>
<dbReference type="GO" id="GO:0042392">
    <property type="term" value="F:sphingosine-1-phosphate phosphatase activity"/>
    <property type="evidence" value="ECO:0007669"/>
    <property type="project" value="TreeGrafter"/>
</dbReference>
<organism evidence="11 12">
    <name type="scientific">Colletotrichum sublineola</name>
    <name type="common">Sorghum anthracnose fungus</name>
    <dbReference type="NCBI Taxonomy" id="1173701"/>
    <lineage>
        <taxon>Eukaryota</taxon>
        <taxon>Fungi</taxon>
        <taxon>Dikarya</taxon>
        <taxon>Ascomycota</taxon>
        <taxon>Pezizomycotina</taxon>
        <taxon>Sordariomycetes</taxon>
        <taxon>Hypocreomycetidae</taxon>
        <taxon>Glomerellales</taxon>
        <taxon>Glomerellaceae</taxon>
        <taxon>Colletotrichum</taxon>
        <taxon>Colletotrichum graminicola species complex</taxon>
    </lineage>
</organism>
<evidence type="ECO:0000256" key="6">
    <source>
        <dbReference type="ARBA" id="ARBA00023136"/>
    </source>
</evidence>
<feature type="compositionally biased region" description="Polar residues" evidence="8">
    <location>
        <begin position="149"/>
        <end position="160"/>
    </location>
</feature>
<evidence type="ECO:0000313" key="12">
    <source>
        <dbReference type="Proteomes" id="UP000027238"/>
    </source>
</evidence>
<evidence type="ECO:0000313" key="11">
    <source>
        <dbReference type="EMBL" id="KDN67349.1"/>
    </source>
</evidence>
<evidence type="ECO:0000256" key="5">
    <source>
        <dbReference type="ARBA" id="ARBA00022989"/>
    </source>
</evidence>
<feature type="domain" description="Phosphatidic acid phosphatase type 2/haloperoxidase" evidence="10">
    <location>
        <begin position="348"/>
        <end position="468"/>
    </location>
</feature>